<evidence type="ECO:0000313" key="2">
    <source>
        <dbReference type="Proteomes" id="UP000183567"/>
    </source>
</evidence>
<sequence>MDILSRDYADEDHVFVFDNATTDLKCADDALSAHKMPKGQSKTWGVTVAIKDVTGKPIMDAKGKQKVMKKPDGSRAWLSCSSRGDMLMHLSSKQNANTSSVQAMEQLAVAVD</sequence>
<gene>
    <name evidence="1" type="ORF">AZE42_13305</name>
</gene>
<proteinExistence type="predicted"/>
<organism evidence="1 2">
    <name type="scientific">Rhizopogon vesiculosus</name>
    <dbReference type="NCBI Taxonomy" id="180088"/>
    <lineage>
        <taxon>Eukaryota</taxon>
        <taxon>Fungi</taxon>
        <taxon>Dikarya</taxon>
        <taxon>Basidiomycota</taxon>
        <taxon>Agaricomycotina</taxon>
        <taxon>Agaricomycetes</taxon>
        <taxon>Agaricomycetidae</taxon>
        <taxon>Boletales</taxon>
        <taxon>Suillineae</taxon>
        <taxon>Rhizopogonaceae</taxon>
        <taxon>Rhizopogon</taxon>
    </lineage>
</organism>
<accession>A0A1J8Q8Q4</accession>
<dbReference type="OrthoDB" id="10039611at2759"/>
<dbReference type="EMBL" id="LVVM01005833">
    <property type="protein sequence ID" value="OJA09672.1"/>
    <property type="molecule type" value="Genomic_DNA"/>
</dbReference>
<protein>
    <submittedName>
        <fullName evidence="1">Uncharacterized protein</fullName>
    </submittedName>
</protein>
<comment type="caution">
    <text evidence="1">The sequence shown here is derived from an EMBL/GenBank/DDBJ whole genome shotgun (WGS) entry which is preliminary data.</text>
</comment>
<name>A0A1J8Q8Q4_9AGAM</name>
<evidence type="ECO:0000313" key="1">
    <source>
        <dbReference type="EMBL" id="OJA09672.1"/>
    </source>
</evidence>
<dbReference type="AlphaFoldDB" id="A0A1J8Q8Q4"/>
<keyword evidence="2" id="KW-1185">Reference proteome</keyword>
<reference evidence="1 2" key="1">
    <citation type="submission" date="2016-03" db="EMBL/GenBank/DDBJ databases">
        <title>Comparative genomics of the ectomycorrhizal sister species Rhizopogon vinicolor and Rhizopogon vesiculosus (Basidiomycota: Boletales) reveals a divergence of the mating type B locus.</title>
        <authorList>
            <person name="Mujic A.B."/>
            <person name="Kuo A."/>
            <person name="Tritt A."/>
            <person name="Lipzen A."/>
            <person name="Chen C."/>
            <person name="Johnson J."/>
            <person name="Sharma A."/>
            <person name="Barry K."/>
            <person name="Grigoriev I.V."/>
            <person name="Spatafora J.W."/>
        </authorList>
    </citation>
    <scope>NUCLEOTIDE SEQUENCE [LARGE SCALE GENOMIC DNA]</scope>
    <source>
        <strain evidence="1 2">AM-OR11-056</strain>
    </source>
</reference>
<dbReference type="Proteomes" id="UP000183567">
    <property type="component" value="Unassembled WGS sequence"/>
</dbReference>